<organism evidence="4 5">
    <name type="scientific">Terriglobus saanensis (strain ATCC BAA-1853 / DSM 23119 / SP1PR4)</name>
    <dbReference type="NCBI Taxonomy" id="401053"/>
    <lineage>
        <taxon>Bacteria</taxon>
        <taxon>Pseudomonadati</taxon>
        <taxon>Acidobacteriota</taxon>
        <taxon>Terriglobia</taxon>
        <taxon>Terriglobales</taxon>
        <taxon>Acidobacteriaceae</taxon>
        <taxon>Terriglobus</taxon>
    </lineage>
</organism>
<keyword evidence="5" id="KW-1185">Reference proteome</keyword>
<name>E8UXM4_TERSS</name>
<dbReference type="InterPro" id="IPR027385">
    <property type="entry name" value="Beta-barrel_OMP"/>
</dbReference>
<dbReference type="KEGG" id="tsa:AciPR4_1140"/>
<dbReference type="HOGENOM" id="CLU_1348378_0_0_0"/>
<evidence type="ECO:0000259" key="3">
    <source>
        <dbReference type="Pfam" id="PF13505"/>
    </source>
</evidence>
<dbReference type="STRING" id="401053.AciPR4_1140"/>
<gene>
    <name evidence="4" type="ordered locus">AciPR4_1140</name>
</gene>
<feature type="domain" description="Outer membrane protein beta-barrel" evidence="3">
    <location>
        <begin position="13"/>
        <end position="203"/>
    </location>
</feature>
<dbReference type="AlphaFoldDB" id="E8UXM4"/>
<feature type="signal peptide" evidence="2">
    <location>
        <begin position="1"/>
        <end position="22"/>
    </location>
</feature>
<dbReference type="Gene3D" id="2.40.160.20">
    <property type="match status" value="1"/>
</dbReference>
<reference evidence="4 5" key="1">
    <citation type="journal article" date="2012" name="Stand. Genomic Sci.">
        <title>Complete genome sequence of Terriglobus saanensis type strain SP1PR4(T), an Acidobacteria from tundra soil.</title>
        <authorList>
            <person name="Rawat S.R."/>
            <person name="Mannisto M.K."/>
            <person name="Starovoytov V."/>
            <person name="Goodwin L."/>
            <person name="Nolan M."/>
            <person name="Hauser L."/>
            <person name="Land M."/>
            <person name="Davenport K.W."/>
            <person name="Woyke T."/>
            <person name="Haggblom M.M."/>
        </authorList>
    </citation>
    <scope>NUCLEOTIDE SEQUENCE</scope>
    <source>
        <strain evidence="5">ATCC BAA-1853 / DSM 23119 / SP1PR4</strain>
    </source>
</reference>
<dbReference type="EMBL" id="CP002467">
    <property type="protein sequence ID" value="ADV81968.1"/>
    <property type="molecule type" value="Genomic_DNA"/>
</dbReference>
<dbReference type="Proteomes" id="UP000006844">
    <property type="component" value="Chromosome"/>
</dbReference>
<evidence type="ECO:0000313" key="4">
    <source>
        <dbReference type="EMBL" id="ADV81968.1"/>
    </source>
</evidence>
<evidence type="ECO:0000313" key="5">
    <source>
        <dbReference type="Proteomes" id="UP000006844"/>
    </source>
</evidence>
<dbReference type="InterPro" id="IPR011250">
    <property type="entry name" value="OMP/PagP_B-barrel"/>
</dbReference>
<sequence>MIRGMKKTIWLGALLLSAAVMHGQESRQDVSVSAIGIFAPQVNGNSAQLNTNSTTGFLASYRYMLTPRSALELNYSFAQYTDIFRTSFYPNGLRIHARQQELTGAYVYNMNFRRINPFLEAGVGGFILTPIRDFQTQTLDTKQNTNIGALFGAGVAYELSPSYDIRVQYRGFLLKSPNFGIDNFKTNRYEIISMPTVGVAYHF</sequence>
<dbReference type="Pfam" id="PF13505">
    <property type="entry name" value="OMP_b-brl"/>
    <property type="match status" value="1"/>
</dbReference>
<feature type="chain" id="PRO_5003228866" description="Outer membrane protein beta-barrel domain-containing protein" evidence="2">
    <location>
        <begin position="23"/>
        <end position="203"/>
    </location>
</feature>
<dbReference type="SUPFAM" id="SSF56925">
    <property type="entry name" value="OMPA-like"/>
    <property type="match status" value="1"/>
</dbReference>
<dbReference type="eggNOG" id="COG3637">
    <property type="taxonomic scope" value="Bacteria"/>
</dbReference>
<evidence type="ECO:0000256" key="2">
    <source>
        <dbReference type="SAM" id="SignalP"/>
    </source>
</evidence>
<protein>
    <recommendedName>
        <fullName evidence="3">Outer membrane protein beta-barrel domain-containing protein</fullName>
    </recommendedName>
</protein>
<evidence type="ECO:0000256" key="1">
    <source>
        <dbReference type="ARBA" id="ARBA00022729"/>
    </source>
</evidence>
<keyword evidence="1 2" id="KW-0732">Signal</keyword>
<accession>E8UXM4</accession>
<proteinExistence type="predicted"/>